<protein>
    <submittedName>
        <fullName evidence="2">Uncharacterized protein</fullName>
    </submittedName>
</protein>
<reference evidence="2 3" key="1">
    <citation type="submission" date="2021-06" db="EMBL/GenBank/DDBJ databases">
        <authorList>
            <person name="Palmer J.M."/>
        </authorList>
    </citation>
    <scope>NUCLEOTIDE SEQUENCE [LARGE SCALE GENOMIC DNA]</scope>
    <source>
        <strain evidence="2 3">MEX-2019</strain>
        <tissue evidence="2">Muscle</tissue>
    </source>
</reference>
<feature type="compositionally biased region" description="Polar residues" evidence="1">
    <location>
        <begin position="57"/>
        <end position="69"/>
    </location>
</feature>
<comment type="caution">
    <text evidence="2">The sequence shown here is derived from an EMBL/GenBank/DDBJ whole genome shotgun (WGS) entry which is preliminary data.</text>
</comment>
<proteinExistence type="predicted"/>
<dbReference type="Proteomes" id="UP001311232">
    <property type="component" value="Unassembled WGS sequence"/>
</dbReference>
<accession>A0AAV9QN74</accession>
<feature type="non-terminal residue" evidence="2">
    <location>
        <position position="1"/>
    </location>
</feature>
<evidence type="ECO:0000313" key="2">
    <source>
        <dbReference type="EMBL" id="KAK5598428.1"/>
    </source>
</evidence>
<dbReference type="EMBL" id="JAHHUM010003099">
    <property type="protein sequence ID" value="KAK5598428.1"/>
    <property type="molecule type" value="Genomic_DNA"/>
</dbReference>
<evidence type="ECO:0000313" key="3">
    <source>
        <dbReference type="Proteomes" id="UP001311232"/>
    </source>
</evidence>
<evidence type="ECO:0000256" key="1">
    <source>
        <dbReference type="SAM" id="MobiDB-lite"/>
    </source>
</evidence>
<gene>
    <name evidence="2" type="ORF">CRENBAI_011392</name>
</gene>
<dbReference type="AlphaFoldDB" id="A0AAV9QN74"/>
<sequence>GVTGRCFYTGVPHPDSNQLDPPQSGFSWSNLRLLIPETQKRDASLTHGPCSLPPNPSSQKESLDSTQGNIHPPVHPPLFAFFPRKKGQFFLTGDHRYQLAHCLPTTDAVGKDFIPLPPYPASHSITPELTSLPSSWFSFILASTV</sequence>
<name>A0AAV9QN74_9TELE</name>
<organism evidence="2 3">
    <name type="scientific">Crenichthys baileyi</name>
    <name type="common">White River springfish</name>
    <dbReference type="NCBI Taxonomy" id="28760"/>
    <lineage>
        <taxon>Eukaryota</taxon>
        <taxon>Metazoa</taxon>
        <taxon>Chordata</taxon>
        <taxon>Craniata</taxon>
        <taxon>Vertebrata</taxon>
        <taxon>Euteleostomi</taxon>
        <taxon>Actinopterygii</taxon>
        <taxon>Neopterygii</taxon>
        <taxon>Teleostei</taxon>
        <taxon>Neoteleostei</taxon>
        <taxon>Acanthomorphata</taxon>
        <taxon>Ovalentaria</taxon>
        <taxon>Atherinomorphae</taxon>
        <taxon>Cyprinodontiformes</taxon>
        <taxon>Goodeidae</taxon>
        <taxon>Crenichthys</taxon>
    </lineage>
</organism>
<keyword evidence="3" id="KW-1185">Reference proteome</keyword>
<feature type="region of interest" description="Disordered" evidence="1">
    <location>
        <begin position="41"/>
        <end position="74"/>
    </location>
</feature>